<evidence type="ECO:0000259" key="1">
    <source>
        <dbReference type="Pfam" id="PF01979"/>
    </source>
</evidence>
<dbReference type="AlphaFoldDB" id="A0A315ZWE6"/>
<dbReference type="PANTHER" id="PTHR43135:SF3">
    <property type="entry name" value="ALPHA-D-RIBOSE 1-METHYLPHOSPHONATE 5-TRIPHOSPHATE DIPHOSPHATASE"/>
    <property type="match status" value="1"/>
</dbReference>
<dbReference type="SUPFAM" id="SSF51556">
    <property type="entry name" value="Metallo-dependent hydrolases"/>
    <property type="match status" value="1"/>
</dbReference>
<dbReference type="CDD" id="cd01299">
    <property type="entry name" value="Met_dep_hydrolase_A"/>
    <property type="match status" value="1"/>
</dbReference>
<sequence length="434" mass="44434">MTSGMTSSVTRSVTSTTTGSRLAVVGGSVWDGESDAAVPGTVLVEDGRVVDVVVLDGDGGSGGGSASDAAVSRVRDAGGVVLDARGRTVLPGLIDAHCHAYAAALSPRDIETWPLSYVALNAARRLEAALARGFTTVRDVAGGDAGLARALDEGLVTGPRYFYTGAALSQTGGHGEVRGRGEDLCGCNAHLSEVVDGVDALRRAVRERFQDGAHAIKVMASGGVVSETDPIRVPQYSSEELRAVVDEAARRGSYVAAHAYSPEAITHAVDAGVRSIEHGNLLDAATASLMAERGAVLVATLGCYEAMARRGADLGMSAVSQAKNTEVLSAGREALALALAAGVPVGFGSDLMGPLEDEQLNCLRLHVDVLGPLQALRSATSVNADVLQQPDLGRVRVGFAADLLIVDGDPFARPDVLWGPPGGRTVVLGGVVVG</sequence>
<dbReference type="InterPro" id="IPR006680">
    <property type="entry name" value="Amidohydro-rel"/>
</dbReference>
<dbReference type="InterPro" id="IPR051781">
    <property type="entry name" value="Metallo-dep_Hydrolase"/>
</dbReference>
<protein>
    <submittedName>
        <fullName evidence="2">Imidazolonepropionase-like amidohydrolase</fullName>
    </submittedName>
</protein>
<evidence type="ECO:0000313" key="3">
    <source>
        <dbReference type="Proteomes" id="UP000245469"/>
    </source>
</evidence>
<proteinExistence type="predicted"/>
<dbReference type="InterPro" id="IPR011059">
    <property type="entry name" value="Metal-dep_hydrolase_composite"/>
</dbReference>
<feature type="domain" description="Amidohydrolase-related" evidence="1">
    <location>
        <begin position="88"/>
        <end position="432"/>
    </location>
</feature>
<keyword evidence="2" id="KW-0378">Hydrolase</keyword>
<comment type="caution">
    <text evidence="2">The sequence shown here is derived from an EMBL/GenBank/DDBJ whole genome shotgun (WGS) entry which is preliminary data.</text>
</comment>
<dbReference type="RefSeq" id="WP_211319699.1">
    <property type="nucleotide sequence ID" value="NZ_QGDQ01000025.1"/>
</dbReference>
<dbReference type="GO" id="GO:0016810">
    <property type="term" value="F:hydrolase activity, acting on carbon-nitrogen (but not peptide) bonds"/>
    <property type="evidence" value="ECO:0007669"/>
    <property type="project" value="InterPro"/>
</dbReference>
<dbReference type="Gene3D" id="2.30.40.10">
    <property type="entry name" value="Urease, subunit C, domain 1"/>
    <property type="match status" value="1"/>
</dbReference>
<reference evidence="2 3" key="1">
    <citation type="submission" date="2018-03" db="EMBL/GenBank/DDBJ databases">
        <title>Genomic Encyclopedia of Archaeal and Bacterial Type Strains, Phase II (KMG-II): from individual species to whole genera.</title>
        <authorList>
            <person name="Goeker M."/>
        </authorList>
    </citation>
    <scope>NUCLEOTIDE SEQUENCE [LARGE SCALE GENOMIC DNA]</scope>
    <source>
        <strain evidence="2 3">DSM 44889</strain>
    </source>
</reference>
<organism evidence="2 3">
    <name type="scientific">Quadrisphaera granulorum</name>
    <dbReference type="NCBI Taxonomy" id="317664"/>
    <lineage>
        <taxon>Bacteria</taxon>
        <taxon>Bacillati</taxon>
        <taxon>Actinomycetota</taxon>
        <taxon>Actinomycetes</taxon>
        <taxon>Kineosporiales</taxon>
        <taxon>Kineosporiaceae</taxon>
        <taxon>Quadrisphaera</taxon>
    </lineage>
</organism>
<dbReference type="PANTHER" id="PTHR43135">
    <property type="entry name" value="ALPHA-D-RIBOSE 1-METHYLPHOSPHONATE 5-TRIPHOSPHATE DIPHOSPHATASE"/>
    <property type="match status" value="1"/>
</dbReference>
<dbReference type="SUPFAM" id="SSF51338">
    <property type="entry name" value="Composite domain of metallo-dependent hydrolases"/>
    <property type="match status" value="1"/>
</dbReference>
<dbReference type="Gene3D" id="3.20.20.140">
    <property type="entry name" value="Metal-dependent hydrolases"/>
    <property type="match status" value="1"/>
</dbReference>
<accession>A0A315ZWE6</accession>
<name>A0A315ZWE6_9ACTN</name>
<dbReference type="EMBL" id="QGDQ01000025">
    <property type="protein sequence ID" value="PWJ49552.1"/>
    <property type="molecule type" value="Genomic_DNA"/>
</dbReference>
<dbReference type="Proteomes" id="UP000245469">
    <property type="component" value="Unassembled WGS sequence"/>
</dbReference>
<evidence type="ECO:0000313" key="2">
    <source>
        <dbReference type="EMBL" id="PWJ49552.1"/>
    </source>
</evidence>
<keyword evidence="3" id="KW-1185">Reference proteome</keyword>
<dbReference type="Pfam" id="PF01979">
    <property type="entry name" value="Amidohydro_1"/>
    <property type="match status" value="1"/>
</dbReference>
<dbReference type="InterPro" id="IPR032466">
    <property type="entry name" value="Metal_Hydrolase"/>
</dbReference>
<dbReference type="InterPro" id="IPR057744">
    <property type="entry name" value="OTAase-like"/>
</dbReference>
<gene>
    <name evidence="2" type="ORF">BXY45_12519</name>
</gene>